<dbReference type="Proteomes" id="UP001055811">
    <property type="component" value="Linkage Group LG07"/>
</dbReference>
<evidence type="ECO:0000313" key="1">
    <source>
        <dbReference type="EMBL" id="KAI3708587.1"/>
    </source>
</evidence>
<name>A0ACB9AEL7_CICIN</name>
<accession>A0ACB9AEL7</accession>
<reference evidence="1 2" key="2">
    <citation type="journal article" date="2022" name="Mol. Ecol. Resour.">
        <title>The genomes of chicory, endive, great burdock and yacon provide insights into Asteraceae paleo-polyploidization history and plant inulin production.</title>
        <authorList>
            <person name="Fan W."/>
            <person name="Wang S."/>
            <person name="Wang H."/>
            <person name="Wang A."/>
            <person name="Jiang F."/>
            <person name="Liu H."/>
            <person name="Zhao H."/>
            <person name="Xu D."/>
            <person name="Zhang Y."/>
        </authorList>
    </citation>
    <scope>NUCLEOTIDE SEQUENCE [LARGE SCALE GENOMIC DNA]</scope>
    <source>
        <strain evidence="2">cv. Punajuju</strain>
        <tissue evidence="1">Leaves</tissue>
    </source>
</reference>
<dbReference type="EMBL" id="CM042015">
    <property type="protein sequence ID" value="KAI3708587.1"/>
    <property type="molecule type" value="Genomic_DNA"/>
</dbReference>
<protein>
    <submittedName>
        <fullName evidence="1">Uncharacterized protein</fullName>
    </submittedName>
</protein>
<organism evidence="1 2">
    <name type="scientific">Cichorium intybus</name>
    <name type="common">Chicory</name>
    <dbReference type="NCBI Taxonomy" id="13427"/>
    <lineage>
        <taxon>Eukaryota</taxon>
        <taxon>Viridiplantae</taxon>
        <taxon>Streptophyta</taxon>
        <taxon>Embryophyta</taxon>
        <taxon>Tracheophyta</taxon>
        <taxon>Spermatophyta</taxon>
        <taxon>Magnoliopsida</taxon>
        <taxon>eudicotyledons</taxon>
        <taxon>Gunneridae</taxon>
        <taxon>Pentapetalae</taxon>
        <taxon>asterids</taxon>
        <taxon>campanulids</taxon>
        <taxon>Asterales</taxon>
        <taxon>Asteraceae</taxon>
        <taxon>Cichorioideae</taxon>
        <taxon>Cichorieae</taxon>
        <taxon>Cichoriinae</taxon>
        <taxon>Cichorium</taxon>
    </lineage>
</organism>
<sequence>MESRLRVLCIQEQAAARPLIGDVVTALSYLANHVYEPGAVNGQSNRHTNGRISKNEEGGWSVRSRWDLEGSEKGESPRDTPRILNRDLDRERAVAEAKMWILPHDLRDNPVMESKLDQLNSKLKNLSEHIHSLQNAYNENTKLKVKHKEDEKLWKGLESKFFSTKTLCHQLTETLQLLSDQTCAQNLTMKRLRGYEIKGQGTKPTYNRHSQMEINDDSAEETSVPDMRDHFETSIKHGPGVRKQDSVSNCHQIGYGKNINHNSRPPKFNYKDRVESLTSDLTVKRGEFVEMDERGMSRKTPKKALASDNPQT</sequence>
<gene>
    <name evidence="1" type="ORF">L2E82_37861</name>
</gene>
<reference evidence="2" key="1">
    <citation type="journal article" date="2022" name="Mol. Ecol. Resour.">
        <title>The genomes of chicory, endive, great burdock and yacon provide insights into Asteraceae palaeo-polyploidization history and plant inulin production.</title>
        <authorList>
            <person name="Fan W."/>
            <person name="Wang S."/>
            <person name="Wang H."/>
            <person name="Wang A."/>
            <person name="Jiang F."/>
            <person name="Liu H."/>
            <person name="Zhao H."/>
            <person name="Xu D."/>
            <person name="Zhang Y."/>
        </authorList>
    </citation>
    <scope>NUCLEOTIDE SEQUENCE [LARGE SCALE GENOMIC DNA]</scope>
    <source>
        <strain evidence="2">cv. Punajuju</strain>
    </source>
</reference>
<evidence type="ECO:0000313" key="2">
    <source>
        <dbReference type="Proteomes" id="UP001055811"/>
    </source>
</evidence>
<keyword evidence="2" id="KW-1185">Reference proteome</keyword>
<comment type="caution">
    <text evidence="1">The sequence shown here is derived from an EMBL/GenBank/DDBJ whole genome shotgun (WGS) entry which is preliminary data.</text>
</comment>
<proteinExistence type="predicted"/>